<dbReference type="EMBL" id="BMFJ01000001">
    <property type="protein sequence ID" value="GGE32300.1"/>
    <property type="molecule type" value="Genomic_DNA"/>
</dbReference>
<keyword evidence="3" id="KW-1185">Reference proteome</keyword>
<accession>A0A917EEX8</accession>
<evidence type="ECO:0000313" key="2">
    <source>
        <dbReference type="EMBL" id="GGE32300.1"/>
    </source>
</evidence>
<dbReference type="RefSeq" id="WP_188477573.1">
    <property type="nucleotide sequence ID" value="NZ_BMFJ01000001.1"/>
</dbReference>
<name>A0A917EEX8_9RHOB</name>
<evidence type="ECO:0000256" key="1">
    <source>
        <dbReference type="SAM" id="MobiDB-lite"/>
    </source>
</evidence>
<comment type="caution">
    <text evidence="2">The sequence shown here is derived from an EMBL/GenBank/DDBJ whole genome shotgun (WGS) entry which is preliminary data.</text>
</comment>
<reference evidence="3" key="1">
    <citation type="journal article" date="2019" name="Int. J. Syst. Evol. Microbiol.">
        <title>The Global Catalogue of Microorganisms (GCM) 10K type strain sequencing project: providing services to taxonomists for standard genome sequencing and annotation.</title>
        <authorList>
            <consortium name="The Broad Institute Genomics Platform"/>
            <consortium name="The Broad Institute Genome Sequencing Center for Infectious Disease"/>
            <person name="Wu L."/>
            <person name="Ma J."/>
        </authorList>
    </citation>
    <scope>NUCLEOTIDE SEQUENCE [LARGE SCALE GENOMIC DNA]</scope>
    <source>
        <strain evidence="3">CGMCC 1.12664</strain>
    </source>
</reference>
<dbReference type="Proteomes" id="UP000612855">
    <property type="component" value="Unassembled WGS sequence"/>
</dbReference>
<protein>
    <submittedName>
        <fullName evidence="2">Uncharacterized protein</fullName>
    </submittedName>
</protein>
<proteinExistence type="predicted"/>
<sequence length="163" mass="18088">MPAWIKTTAVVLQPFELPSFNETLPPGEYEIESELVEPFDQMDPGTWASSVLVRLHPRASHPGLNRTLAVPLAEFESAVAKDKLTGKALTDFFLEEMLADPMTHLVMKADGVIEEELRDLYSARPQQRQNRAGTTSHPKDSSVSKETSVIGPRYGSWRPGIGE</sequence>
<gene>
    <name evidence="2" type="ORF">GCM10011360_20230</name>
</gene>
<evidence type="ECO:0000313" key="3">
    <source>
        <dbReference type="Proteomes" id="UP000612855"/>
    </source>
</evidence>
<dbReference type="AlphaFoldDB" id="A0A917EEX8"/>
<organism evidence="2 3">
    <name type="scientific">Primorskyibacter flagellatus</name>
    <dbReference type="NCBI Taxonomy" id="1387277"/>
    <lineage>
        <taxon>Bacteria</taxon>
        <taxon>Pseudomonadati</taxon>
        <taxon>Pseudomonadota</taxon>
        <taxon>Alphaproteobacteria</taxon>
        <taxon>Rhodobacterales</taxon>
        <taxon>Roseobacteraceae</taxon>
        <taxon>Primorskyibacter</taxon>
    </lineage>
</organism>
<feature type="region of interest" description="Disordered" evidence="1">
    <location>
        <begin position="123"/>
        <end position="163"/>
    </location>
</feature>
<feature type="compositionally biased region" description="Polar residues" evidence="1">
    <location>
        <begin position="124"/>
        <end position="136"/>
    </location>
</feature>